<feature type="region of interest" description="Disordered" evidence="1">
    <location>
        <begin position="275"/>
        <end position="317"/>
    </location>
</feature>
<keyword evidence="3" id="KW-1185">Reference proteome</keyword>
<feature type="compositionally biased region" description="Basic and acidic residues" evidence="1">
    <location>
        <begin position="275"/>
        <end position="294"/>
    </location>
</feature>
<organism evidence="2 3">
    <name type="scientific">Marchantia polymorpha subsp. ruderalis</name>
    <dbReference type="NCBI Taxonomy" id="1480154"/>
    <lineage>
        <taxon>Eukaryota</taxon>
        <taxon>Viridiplantae</taxon>
        <taxon>Streptophyta</taxon>
        <taxon>Embryophyta</taxon>
        <taxon>Marchantiophyta</taxon>
        <taxon>Marchantiopsida</taxon>
        <taxon>Marchantiidae</taxon>
        <taxon>Marchantiales</taxon>
        <taxon>Marchantiaceae</taxon>
        <taxon>Marchantia</taxon>
    </lineage>
</organism>
<dbReference type="EMBL" id="LVLJ01001788">
    <property type="protein sequence ID" value="OAE28018.1"/>
    <property type="molecule type" value="Genomic_DNA"/>
</dbReference>
<comment type="caution">
    <text evidence="2">The sequence shown here is derived from an EMBL/GenBank/DDBJ whole genome shotgun (WGS) entry which is preliminary data.</text>
</comment>
<dbReference type="CDD" id="cd23432">
    <property type="entry name" value="beta-trefoil_Ricin_EndoBetaGal-like"/>
    <property type="match status" value="1"/>
</dbReference>
<sequence>MKNISYPDQPLSTCYYIQTVYARTPSAICDDGAESDHEDVGPDTGPVISNLDQADKEQLWFIEPSTEFAGGCFRFRNANTNGYLYEDQTYGLQSKPVKQEERRQNWVLQSATSGRPNVPVGIPLIHSQFRISNLKYNKVIHAKLRGDKGIIGLQNEVTLHKDQVFMLILSMDMSSMKPGVYFMRSVYTGLCVSQGATSSQSATGNLSLVPLNHGDTKQAWGLVLSTIQPGFYRLQNVASAECVMRLKFPVRVFLISSVVGAPLVARIAGREESYHNAEREESYHNAERDVHEADGGSSSVVTVAGAERRKEARDSQL</sequence>
<evidence type="ECO:0000313" key="3">
    <source>
        <dbReference type="Proteomes" id="UP000077202"/>
    </source>
</evidence>
<protein>
    <recommendedName>
        <fullName evidence="4">Ricin B lectin domain-containing protein</fullName>
    </recommendedName>
</protein>
<dbReference type="Gene3D" id="2.80.10.50">
    <property type="match status" value="1"/>
</dbReference>
<dbReference type="AlphaFoldDB" id="A0A176W4S4"/>
<evidence type="ECO:0000313" key="2">
    <source>
        <dbReference type="EMBL" id="OAE28018.1"/>
    </source>
</evidence>
<gene>
    <name evidence="2" type="ORF">AXG93_3633s1000</name>
</gene>
<feature type="compositionally biased region" description="Basic and acidic residues" evidence="1">
    <location>
        <begin position="306"/>
        <end position="317"/>
    </location>
</feature>
<accession>A0A176W4S4</accession>
<evidence type="ECO:0008006" key="4">
    <source>
        <dbReference type="Google" id="ProtNLM"/>
    </source>
</evidence>
<reference evidence="2" key="1">
    <citation type="submission" date="2016-03" db="EMBL/GenBank/DDBJ databases">
        <title>Mechanisms controlling the formation of the plant cell surface in tip-growing cells are functionally conserved among land plants.</title>
        <authorList>
            <person name="Honkanen S."/>
            <person name="Jones V.A."/>
            <person name="Morieri G."/>
            <person name="Champion C."/>
            <person name="Hetherington A.J."/>
            <person name="Kelly S."/>
            <person name="Saint-Marcoux D."/>
            <person name="Proust H."/>
            <person name="Prescott H."/>
            <person name="Dolan L."/>
        </authorList>
    </citation>
    <scope>NUCLEOTIDE SEQUENCE [LARGE SCALE GENOMIC DNA]</scope>
    <source>
        <tissue evidence="2">Whole gametophyte</tissue>
    </source>
</reference>
<proteinExistence type="predicted"/>
<evidence type="ECO:0000256" key="1">
    <source>
        <dbReference type="SAM" id="MobiDB-lite"/>
    </source>
</evidence>
<dbReference type="Proteomes" id="UP000077202">
    <property type="component" value="Unassembled WGS sequence"/>
</dbReference>
<name>A0A176W4S4_MARPO</name>